<feature type="repeat" description="Solcar" evidence="9">
    <location>
        <begin position="7"/>
        <end position="95"/>
    </location>
</feature>
<sequence>MGSEAATNALEDVAFGSVAGMAAKVFEHPFDLVKVRLQSQPTDRALTFTGPLDCFKQTYSKEGWRGLYRGISAPIVGAACENAVLFLCYNKCKSAIVALRSDKSRGRELSMPETALAAAGAGATASFVLTPIELIKCRMQVQMLAREGAFGATASSLAPTPGVHPFATTPSAGSSASTILLSTPRPNPNLAPPKGPLSLIVDTVRTSGLRGLWLGQTGTLLRETGGSAAWFSAYEFAARYFISRHQRSMVDDGRKASKSDLRTYELMASGALAGMSYNVVLFPADSVKSSMQTWAELNPDKKAPAFWPTAKRIWRTRGLRGMYAGCGLTVMRSAPSSAMIFLIYETLEKKFGGILG</sequence>
<proteinExistence type="inferred from homology"/>
<keyword evidence="6" id="KW-1133">Transmembrane helix</keyword>
<evidence type="ECO:0000313" key="11">
    <source>
        <dbReference type="EMBL" id="KAK8847526.1"/>
    </source>
</evidence>
<dbReference type="SUPFAM" id="SSF103506">
    <property type="entry name" value="Mitochondrial carrier"/>
    <property type="match status" value="1"/>
</dbReference>
<comment type="similarity">
    <text evidence="2 10">Belongs to the mitochondrial carrier (TC 2.A.29) family.</text>
</comment>
<keyword evidence="3 10" id="KW-0813">Transport</keyword>
<evidence type="ECO:0008006" key="13">
    <source>
        <dbReference type="Google" id="ProtNLM"/>
    </source>
</evidence>
<evidence type="ECO:0000256" key="3">
    <source>
        <dbReference type="ARBA" id="ARBA00022448"/>
    </source>
</evidence>
<keyword evidence="8 9" id="KW-0472">Membrane</keyword>
<comment type="caution">
    <text evidence="11">The sequence shown here is derived from an EMBL/GenBank/DDBJ whole genome shotgun (WGS) entry which is preliminary data.</text>
</comment>
<feature type="repeat" description="Solcar" evidence="9">
    <location>
        <begin position="261"/>
        <end position="350"/>
    </location>
</feature>
<feature type="repeat" description="Solcar" evidence="9">
    <location>
        <begin position="109"/>
        <end position="240"/>
    </location>
</feature>
<dbReference type="PANTHER" id="PTHR45624:SF31">
    <property type="entry name" value="MITOCHONDRIAL ORNITHINE TRANSPORTER 1"/>
    <property type="match status" value="1"/>
</dbReference>
<dbReference type="PROSITE" id="PS50920">
    <property type="entry name" value="SOLCAR"/>
    <property type="match status" value="3"/>
</dbReference>
<evidence type="ECO:0000256" key="2">
    <source>
        <dbReference type="ARBA" id="ARBA00006375"/>
    </source>
</evidence>
<evidence type="ECO:0000256" key="7">
    <source>
        <dbReference type="ARBA" id="ARBA00023128"/>
    </source>
</evidence>
<dbReference type="RefSeq" id="XP_066801044.1">
    <property type="nucleotide sequence ID" value="XM_066948476.1"/>
</dbReference>
<dbReference type="InterPro" id="IPR023395">
    <property type="entry name" value="MCP_dom_sf"/>
</dbReference>
<dbReference type="Proteomes" id="UP001388673">
    <property type="component" value="Unassembled WGS sequence"/>
</dbReference>
<gene>
    <name evidence="11" type="ORF">IAR55_005384</name>
</gene>
<dbReference type="InterPro" id="IPR018108">
    <property type="entry name" value="MCP_transmembrane"/>
</dbReference>
<dbReference type="GO" id="GO:0031966">
    <property type="term" value="C:mitochondrial membrane"/>
    <property type="evidence" value="ECO:0007669"/>
    <property type="project" value="UniProtKB-SubCell"/>
</dbReference>
<organism evidence="11 12">
    <name type="scientific">Kwoniella newhampshirensis</name>
    <dbReference type="NCBI Taxonomy" id="1651941"/>
    <lineage>
        <taxon>Eukaryota</taxon>
        <taxon>Fungi</taxon>
        <taxon>Dikarya</taxon>
        <taxon>Basidiomycota</taxon>
        <taxon>Agaricomycotina</taxon>
        <taxon>Tremellomycetes</taxon>
        <taxon>Tremellales</taxon>
        <taxon>Cryptococcaceae</taxon>
        <taxon>Kwoniella</taxon>
    </lineage>
</organism>
<evidence type="ECO:0000256" key="1">
    <source>
        <dbReference type="ARBA" id="ARBA00004225"/>
    </source>
</evidence>
<accession>A0AAW0YKQ4</accession>
<name>A0AAW0YKQ4_9TREE</name>
<dbReference type="Gene3D" id="1.50.40.10">
    <property type="entry name" value="Mitochondrial carrier domain"/>
    <property type="match status" value="1"/>
</dbReference>
<evidence type="ECO:0000313" key="12">
    <source>
        <dbReference type="Proteomes" id="UP001388673"/>
    </source>
</evidence>
<comment type="subcellular location">
    <subcellularLocation>
        <location evidence="1">Mitochondrion membrane</location>
        <topology evidence="1">Multi-pass membrane protein</topology>
    </subcellularLocation>
</comment>
<dbReference type="EMBL" id="JBCAWK010000010">
    <property type="protein sequence ID" value="KAK8847526.1"/>
    <property type="molecule type" value="Genomic_DNA"/>
</dbReference>
<keyword evidence="12" id="KW-1185">Reference proteome</keyword>
<reference evidence="11 12" key="1">
    <citation type="journal article" date="2024" name="bioRxiv">
        <title>Comparative genomics of Cryptococcus and Kwoniella reveals pathogenesis evolution and contrasting karyotype dynamics via intercentromeric recombination or chromosome fusion.</title>
        <authorList>
            <person name="Coelho M.A."/>
            <person name="David-Palma M."/>
            <person name="Shea T."/>
            <person name="Bowers K."/>
            <person name="McGinley-Smith S."/>
            <person name="Mohammad A.W."/>
            <person name="Gnirke A."/>
            <person name="Yurkov A.M."/>
            <person name="Nowrousian M."/>
            <person name="Sun S."/>
            <person name="Cuomo C.A."/>
            <person name="Heitman J."/>
        </authorList>
    </citation>
    <scope>NUCLEOTIDE SEQUENCE [LARGE SCALE GENOMIC DNA]</scope>
    <source>
        <strain evidence="11 12">CBS 13917</strain>
    </source>
</reference>
<evidence type="ECO:0000256" key="4">
    <source>
        <dbReference type="ARBA" id="ARBA00022692"/>
    </source>
</evidence>
<evidence type="ECO:0000256" key="5">
    <source>
        <dbReference type="ARBA" id="ARBA00022737"/>
    </source>
</evidence>
<dbReference type="GO" id="GO:0000064">
    <property type="term" value="F:L-ornithine transmembrane transporter activity"/>
    <property type="evidence" value="ECO:0007669"/>
    <property type="project" value="TreeGrafter"/>
</dbReference>
<evidence type="ECO:0000256" key="8">
    <source>
        <dbReference type="ARBA" id="ARBA00023136"/>
    </source>
</evidence>
<protein>
    <recommendedName>
        <fullName evidence="13">Mitochondrial ornithine carrier protein</fullName>
    </recommendedName>
</protein>
<dbReference type="AlphaFoldDB" id="A0AAW0YKQ4"/>
<dbReference type="FunFam" id="1.50.40.10:FF:000208">
    <property type="entry name" value="Mitochondrial ornithine carrier protein"/>
    <property type="match status" value="1"/>
</dbReference>
<keyword evidence="4 9" id="KW-0812">Transmembrane</keyword>
<dbReference type="KEGG" id="kne:92182642"/>
<keyword evidence="7" id="KW-0496">Mitochondrion</keyword>
<dbReference type="PANTHER" id="PTHR45624">
    <property type="entry name" value="MITOCHONDRIAL BASIC AMINO ACIDS TRANSPORTER-RELATED"/>
    <property type="match status" value="1"/>
</dbReference>
<dbReference type="GeneID" id="92182642"/>
<evidence type="ECO:0000256" key="6">
    <source>
        <dbReference type="ARBA" id="ARBA00022989"/>
    </source>
</evidence>
<dbReference type="InterPro" id="IPR050567">
    <property type="entry name" value="Mitochondrial_Carrier"/>
</dbReference>
<evidence type="ECO:0000256" key="10">
    <source>
        <dbReference type="RuleBase" id="RU000488"/>
    </source>
</evidence>
<dbReference type="Pfam" id="PF00153">
    <property type="entry name" value="Mito_carr"/>
    <property type="match status" value="4"/>
</dbReference>
<keyword evidence="5" id="KW-0677">Repeat</keyword>
<dbReference type="GO" id="GO:1990575">
    <property type="term" value="P:mitochondrial L-ornithine transmembrane transport"/>
    <property type="evidence" value="ECO:0007669"/>
    <property type="project" value="TreeGrafter"/>
</dbReference>
<evidence type="ECO:0000256" key="9">
    <source>
        <dbReference type="PROSITE-ProRule" id="PRU00282"/>
    </source>
</evidence>